<dbReference type="CDD" id="cd13432">
    <property type="entry name" value="LDT_IgD_like_2"/>
    <property type="match status" value="1"/>
</dbReference>
<gene>
    <name evidence="10" type="ORF">NBG84_05640</name>
</gene>
<dbReference type="SUPFAM" id="SSF141523">
    <property type="entry name" value="L,D-transpeptidase catalytic domain-like"/>
    <property type="match status" value="1"/>
</dbReference>
<evidence type="ECO:0000256" key="3">
    <source>
        <dbReference type="ARBA" id="ARBA00022960"/>
    </source>
</evidence>
<feature type="signal peptide" evidence="8">
    <location>
        <begin position="1"/>
        <end position="26"/>
    </location>
</feature>
<evidence type="ECO:0000256" key="4">
    <source>
        <dbReference type="ARBA" id="ARBA00022984"/>
    </source>
</evidence>
<keyword evidence="6 7" id="KW-0961">Cell wall biogenesis/degradation</keyword>
<keyword evidence="8" id="KW-0732">Signal</keyword>
<dbReference type="Pfam" id="PF03734">
    <property type="entry name" value="YkuD"/>
    <property type="match status" value="1"/>
</dbReference>
<dbReference type="CDD" id="cd16913">
    <property type="entry name" value="YkuD_like"/>
    <property type="match status" value="1"/>
</dbReference>
<keyword evidence="3 7" id="KW-0133">Cell shape</keyword>
<feature type="active site" description="Proton donor/acceptor" evidence="7">
    <location>
        <position position="323"/>
    </location>
</feature>
<dbReference type="InterPro" id="IPR041280">
    <property type="entry name" value="Big_10"/>
</dbReference>
<evidence type="ECO:0000259" key="9">
    <source>
        <dbReference type="PROSITE" id="PS52029"/>
    </source>
</evidence>
<evidence type="ECO:0000256" key="5">
    <source>
        <dbReference type="ARBA" id="ARBA00023315"/>
    </source>
</evidence>
<evidence type="ECO:0000256" key="7">
    <source>
        <dbReference type="PROSITE-ProRule" id="PRU01373"/>
    </source>
</evidence>
<dbReference type="PROSITE" id="PS52029">
    <property type="entry name" value="LD_TPASE"/>
    <property type="match status" value="1"/>
</dbReference>
<keyword evidence="11" id="KW-1185">Reference proteome</keyword>
<evidence type="ECO:0000256" key="6">
    <source>
        <dbReference type="ARBA" id="ARBA00023316"/>
    </source>
</evidence>
<protein>
    <submittedName>
        <fullName evidence="10">Ig-like domain-containing protein</fullName>
    </submittedName>
</protein>
<feature type="active site" description="Nucleophile" evidence="7">
    <location>
        <position position="342"/>
    </location>
</feature>
<dbReference type="RefSeq" id="WP_250918154.1">
    <property type="nucleotide sequence ID" value="NZ_JAMQAW010000006.1"/>
</dbReference>
<keyword evidence="5" id="KW-0012">Acyltransferase</keyword>
<keyword evidence="4 7" id="KW-0573">Peptidoglycan synthesis</keyword>
<dbReference type="Pfam" id="PF17964">
    <property type="entry name" value="Big_10"/>
    <property type="match status" value="1"/>
</dbReference>
<proteinExistence type="predicted"/>
<comment type="pathway">
    <text evidence="1 7">Cell wall biogenesis; peptidoglycan biosynthesis.</text>
</comment>
<reference evidence="10" key="1">
    <citation type="submission" date="2022-06" db="EMBL/GenBank/DDBJ databases">
        <title>Genome public.</title>
        <authorList>
            <person name="Sun Q."/>
        </authorList>
    </citation>
    <scope>NUCLEOTIDE SEQUENCE</scope>
    <source>
        <strain evidence="10">CWNU-1</strain>
    </source>
</reference>
<dbReference type="EMBL" id="JAMQAW010000006">
    <property type="protein sequence ID" value="MCM2387797.1"/>
    <property type="molecule type" value="Genomic_DNA"/>
</dbReference>
<comment type="caution">
    <text evidence="10">The sequence shown here is derived from an EMBL/GenBank/DDBJ whole genome shotgun (WGS) entry which is preliminary data.</text>
</comment>
<dbReference type="InterPro" id="IPR038063">
    <property type="entry name" value="Transpep_catalytic_dom"/>
</dbReference>
<evidence type="ECO:0000313" key="11">
    <source>
        <dbReference type="Proteomes" id="UP001431429"/>
    </source>
</evidence>
<dbReference type="Gene3D" id="2.60.40.3780">
    <property type="match status" value="1"/>
</dbReference>
<dbReference type="PANTHER" id="PTHR30582">
    <property type="entry name" value="L,D-TRANSPEPTIDASE"/>
    <property type="match status" value="1"/>
</dbReference>
<sequence length="403" mass="43707">MRHVLMRAGRGAAVALTCAGLMTSLAGCTGSGVAAMGKPPSPEDTIRVIPDDGAREVLAGGPLEIRLPSGRLERVKVMRIESETPTPVPGRISEDELRWQPTDGTRLDLAAKYSVDVVALDAHGRRSARHTTFTTKVPEHRFIGYFKPENRATVGTGMIVSFDFNQKIENRAAVERAIKVTSDPPVEIVGHWFDKDRLDLRPESYWEPGTRVTVAVRLRDIEAAPGSYGIQDKTVSFTVGRSQVSLVDAEAKTMAVRRDGQLLATVPITAGAPKSTTYNGKMVVSDLYDVTRMDGRTVGFGGEYDIKDVPHAMRLTESGTYLHGNYWAAADIFGSVNVSHGCIGLRDVKGGSGDTPAGWFFDRTLVGDVVEVINSRDKLVAPSNGLSGWNLPWASWKEGSALR</sequence>
<name>A0ABT0UHW2_9ACTN</name>
<dbReference type="Proteomes" id="UP001431429">
    <property type="component" value="Unassembled WGS sequence"/>
</dbReference>
<dbReference type="InterPro" id="IPR005490">
    <property type="entry name" value="LD_TPept_cat_dom"/>
</dbReference>
<dbReference type="Gene3D" id="2.60.40.3710">
    <property type="match status" value="1"/>
</dbReference>
<evidence type="ECO:0000256" key="2">
    <source>
        <dbReference type="ARBA" id="ARBA00022679"/>
    </source>
</evidence>
<accession>A0ABT0UHW2</accession>
<dbReference type="Gene3D" id="2.40.440.10">
    <property type="entry name" value="L,D-transpeptidase catalytic domain-like"/>
    <property type="match status" value="1"/>
</dbReference>
<evidence type="ECO:0000256" key="1">
    <source>
        <dbReference type="ARBA" id="ARBA00004752"/>
    </source>
</evidence>
<organism evidence="10 11">
    <name type="scientific">Streptomyces albipurpureus</name>
    <dbReference type="NCBI Taxonomy" id="2897419"/>
    <lineage>
        <taxon>Bacteria</taxon>
        <taxon>Bacillati</taxon>
        <taxon>Actinomycetota</taxon>
        <taxon>Actinomycetes</taxon>
        <taxon>Kitasatosporales</taxon>
        <taxon>Streptomycetaceae</taxon>
        <taxon>Streptomyces</taxon>
    </lineage>
</organism>
<evidence type="ECO:0000256" key="8">
    <source>
        <dbReference type="SAM" id="SignalP"/>
    </source>
</evidence>
<evidence type="ECO:0000313" key="10">
    <source>
        <dbReference type="EMBL" id="MCM2387797.1"/>
    </source>
</evidence>
<dbReference type="PANTHER" id="PTHR30582:SF2">
    <property type="entry name" value="L,D-TRANSPEPTIDASE YCIB-RELATED"/>
    <property type="match status" value="1"/>
</dbReference>
<feature type="domain" description="L,D-TPase catalytic" evidence="9">
    <location>
        <begin position="243"/>
        <end position="373"/>
    </location>
</feature>
<dbReference type="InterPro" id="IPR050979">
    <property type="entry name" value="LD-transpeptidase"/>
</dbReference>
<dbReference type="PROSITE" id="PS51257">
    <property type="entry name" value="PROKAR_LIPOPROTEIN"/>
    <property type="match status" value="1"/>
</dbReference>
<keyword evidence="2" id="KW-0808">Transferase</keyword>
<feature type="chain" id="PRO_5047214624" evidence="8">
    <location>
        <begin position="27"/>
        <end position="403"/>
    </location>
</feature>